<dbReference type="Gramene" id="TraesLDM4A03G02198360.1">
    <property type="protein sequence ID" value="TraesLDM4A03G02198360.1"/>
    <property type="gene ID" value="TraesLDM4A03G02198360"/>
</dbReference>
<dbReference type="Gramene" id="TraesKAR4A01G0449190.2">
    <property type="protein sequence ID" value="cds.TraesKAR4A01G0449190.2"/>
    <property type="gene ID" value="TraesKAR4A01G0449190"/>
</dbReference>
<dbReference type="InterPro" id="IPR008972">
    <property type="entry name" value="Cupredoxin"/>
</dbReference>
<comment type="similarity">
    <text evidence="4 13">Belongs to the multicopper oxidase family.</text>
</comment>
<gene>
    <name evidence="19" type="primary">LOC123088248</name>
</gene>
<dbReference type="CDD" id="cd13849">
    <property type="entry name" value="CuRO_1_LCC_plant"/>
    <property type="match status" value="1"/>
</dbReference>
<reference evidence="19" key="1">
    <citation type="submission" date="2018-08" db="EMBL/GenBank/DDBJ databases">
        <authorList>
            <person name="Rossello M."/>
        </authorList>
    </citation>
    <scope>NUCLEOTIDE SEQUENCE [LARGE SCALE GENOMIC DNA]</scope>
    <source>
        <strain evidence="19">cv. Chinese Spring</strain>
    </source>
</reference>
<comment type="function">
    <text evidence="2 13">Lignin degradation and detoxification of lignin-derived products.</text>
</comment>
<evidence type="ECO:0000256" key="4">
    <source>
        <dbReference type="ARBA" id="ARBA00010609"/>
    </source>
</evidence>
<evidence type="ECO:0000256" key="11">
    <source>
        <dbReference type="ARBA" id="ARBA00023008"/>
    </source>
</evidence>
<dbReference type="SMR" id="A0A3B6I4Y6"/>
<evidence type="ECO:0000259" key="17">
    <source>
        <dbReference type="Pfam" id="PF07731"/>
    </source>
</evidence>
<dbReference type="Gramene" id="TraesWEE_scaffold_001414_01G000300.1">
    <property type="protein sequence ID" value="TraesWEE_scaffold_001414_01G000300.1"/>
    <property type="gene ID" value="TraesWEE_scaffold_001414_01G000300"/>
</dbReference>
<evidence type="ECO:0000259" key="16">
    <source>
        <dbReference type="Pfam" id="PF00394"/>
    </source>
</evidence>
<dbReference type="Gramene" id="TraesRN4A0101105700.2">
    <property type="protein sequence ID" value="TraesRN4A0101105700.2"/>
    <property type="gene ID" value="TraesRN4A0101105700"/>
</dbReference>
<evidence type="ECO:0000256" key="1">
    <source>
        <dbReference type="ARBA" id="ARBA00000349"/>
    </source>
</evidence>
<dbReference type="PROSITE" id="PS00079">
    <property type="entry name" value="MULTICOPPER_OXIDASE1"/>
    <property type="match status" value="1"/>
</dbReference>
<dbReference type="Gramene" id="TraesROB_scaffold_010807_01G000100.1">
    <property type="protein sequence ID" value="TraesROB_scaffold_010807_01G000100.1"/>
    <property type="gene ID" value="TraesROB_scaffold_010807_01G000100"/>
</dbReference>
<dbReference type="AlphaFoldDB" id="A0A3B6I4Y6"/>
<feature type="compositionally biased region" description="Low complexity" evidence="14">
    <location>
        <begin position="639"/>
        <end position="648"/>
    </location>
</feature>
<dbReference type="PROSITE" id="PS00080">
    <property type="entry name" value="MULTICOPPER_OXIDASE2"/>
    <property type="match status" value="1"/>
</dbReference>
<feature type="compositionally biased region" description="Polar residues" evidence="14">
    <location>
        <begin position="649"/>
        <end position="670"/>
    </location>
</feature>
<dbReference type="SUPFAM" id="SSF49503">
    <property type="entry name" value="Cupredoxins"/>
    <property type="match status" value="3"/>
</dbReference>
<evidence type="ECO:0000256" key="2">
    <source>
        <dbReference type="ARBA" id="ARBA00002075"/>
    </source>
</evidence>
<dbReference type="Gramene" id="TraesMAC4A03G02197070.1">
    <property type="protein sequence ID" value="TraesMAC4A03G02197070.1"/>
    <property type="gene ID" value="TraesMAC4A03G02197070"/>
</dbReference>
<dbReference type="InterPro" id="IPR034289">
    <property type="entry name" value="CuRO_3_LCC"/>
</dbReference>
<dbReference type="OMA" id="PDNRACW"/>
<dbReference type="Gramene" id="TraesCAD_scaffold_002440_01G000100.1">
    <property type="protein sequence ID" value="TraesCAD_scaffold_002440_01G000100.1"/>
    <property type="gene ID" value="TraesCAD_scaffold_002440_01G000100"/>
</dbReference>
<dbReference type="GO" id="GO:0046274">
    <property type="term" value="P:lignin catabolic process"/>
    <property type="evidence" value="ECO:0007669"/>
    <property type="project" value="UniProtKB-KW"/>
</dbReference>
<dbReference type="InterPro" id="IPR011706">
    <property type="entry name" value="Cu-oxidase_C"/>
</dbReference>
<reference evidence="19" key="2">
    <citation type="submission" date="2018-10" db="UniProtKB">
        <authorList>
            <consortium name="EnsemblPlants"/>
        </authorList>
    </citation>
    <scope>IDENTIFICATION</scope>
</reference>
<dbReference type="InterPro" id="IPR033138">
    <property type="entry name" value="Cu_oxidase_CS"/>
</dbReference>
<dbReference type="Proteomes" id="UP000019116">
    <property type="component" value="Chromosome 4A"/>
</dbReference>
<keyword evidence="15" id="KW-1133">Transmembrane helix</keyword>
<feature type="domain" description="Plastocyanin-like" evidence="18">
    <location>
        <begin position="88"/>
        <end position="200"/>
    </location>
</feature>
<sequence length="677" mass="74617">MRLPHGISADHVWIYFITRVCCFPRTLPCVHCDIFVSLYTLHTSKQWQLQAMKRRSSPMAAAVPILILSAMAIVSAAAANVEHTFLVSQVNMTHLCKEMLVTVVNGQLPGPTIEVTEGDSVTIHVINRSPYNITIHWHGVLQLLNCWNDGVPMITQRPIQPNHNFTYQFDVAGQVGTLWWHAHDAFLRATVHGALVIWPRDGTGSYPFPKPHMEVPIIIGEWWEKDLAQLDRNFSKGYLDEFSSGSTINGKLGDLFNCSGVLEDGYVLDVEPGKTYLLRLINAALFSEYFLKIAGHKFMVVASDANYVNPYTTDVIVIAPGETVDAIVIADAAPGRYYMVALPIQAPPPDLQTPEYTTRGMVEYSSVNTSRRDDVPAVAPEMPNQHDTIKSFYFHGNLSSLRQEQRAQVPVRADEHLFITLGLGSICRRNGQSCKRGGNLESMLVANMNNISFHLPAAMTTPFLQAHYYGCAPAGTGTRELADRPPRAFNYTDGALITFGPEEMLLEPTSRATVVRRFRHGTAVDVVFQGTAMLQGDSNPMHLHGHDMFVLAQGLGNYDAARDSARYNLVNPPRKNTVLVPSLGWAAVRFVADNPGTWLIHCHYEFHLSMGMAAVFIVEDGPTVDTSLPPPPRYFLEASTSVSSSSSSGGQQLFNSVSAHCTTPTNNTDPSKAAHSG</sequence>
<organism evidence="19">
    <name type="scientific">Triticum aestivum</name>
    <name type="common">Wheat</name>
    <dbReference type="NCBI Taxonomy" id="4565"/>
    <lineage>
        <taxon>Eukaryota</taxon>
        <taxon>Viridiplantae</taxon>
        <taxon>Streptophyta</taxon>
        <taxon>Embryophyta</taxon>
        <taxon>Tracheophyta</taxon>
        <taxon>Spermatophyta</taxon>
        <taxon>Magnoliopsida</taxon>
        <taxon>Liliopsida</taxon>
        <taxon>Poales</taxon>
        <taxon>Poaceae</taxon>
        <taxon>BOP clade</taxon>
        <taxon>Pooideae</taxon>
        <taxon>Triticodae</taxon>
        <taxon>Triticeae</taxon>
        <taxon>Triticinae</taxon>
        <taxon>Triticum</taxon>
    </lineage>
</organism>
<name>A0A3B6I4Y6_WHEAT</name>
<dbReference type="GeneID" id="123088248"/>
<dbReference type="STRING" id="4565.A0A3B6I4Y6"/>
<evidence type="ECO:0000256" key="13">
    <source>
        <dbReference type="RuleBase" id="RU361119"/>
    </source>
</evidence>
<feature type="transmembrane region" description="Helical" evidence="15">
    <location>
        <begin position="59"/>
        <end position="79"/>
    </location>
</feature>
<dbReference type="InterPro" id="IPR011707">
    <property type="entry name" value="Cu-oxidase-like_N"/>
</dbReference>
<keyword evidence="9 13" id="KW-0677">Repeat</keyword>
<dbReference type="Gramene" id="TraesLAC4A03G02147850.1">
    <property type="protein sequence ID" value="TraesLAC4A03G02147850.1"/>
    <property type="gene ID" value="TraesLAC4A03G02147850"/>
</dbReference>
<keyword evidence="8 13" id="KW-0479">Metal-binding</keyword>
<dbReference type="Pfam" id="PF00394">
    <property type="entry name" value="Cu-oxidase"/>
    <property type="match status" value="1"/>
</dbReference>
<evidence type="ECO:0000256" key="14">
    <source>
        <dbReference type="SAM" id="MobiDB-lite"/>
    </source>
</evidence>
<dbReference type="InterPro" id="IPR001117">
    <property type="entry name" value="Cu-oxidase_2nd"/>
</dbReference>
<feature type="region of interest" description="Disordered" evidence="14">
    <location>
        <begin position="639"/>
        <end position="677"/>
    </location>
</feature>
<evidence type="ECO:0000256" key="5">
    <source>
        <dbReference type="ARBA" id="ARBA00012297"/>
    </source>
</evidence>
<evidence type="ECO:0000313" key="19">
    <source>
        <dbReference type="EnsemblPlants" id="TraesCS4A02G429700.1"/>
    </source>
</evidence>
<evidence type="ECO:0000259" key="18">
    <source>
        <dbReference type="Pfam" id="PF07732"/>
    </source>
</evidence>
<dbReference type="Gramene" id="TraesSYM4A03G02226880.1">
    <property type="protein sequence ID" value="TraesSYM4A03G02226880.1"/>
    <property type="gene ID" value="TraesSYM4A03G02226880"/>
</dbReference>
<accession>A0A3B6I4Y6</accession>
<evidence type="ECO:0000313" key="20">
    <source>
        <dbReference type="Proteomes" id="UP000019116"/>
    </source>
</evidence>
<evidence type="ECO:0000256" key="15">
    <source>
        <dbReference type="SAM" id="Phobius"/>
    </source>
</evidence>
<keyword evidence="15" id="KW-0812">Transmembrane</keyword>
<evidence type="ECO:0000256" key="9">
    <source>
        <dbReference type="ARBA" id="ARBA00022737"/>
    </source>
</evidence>
<evidence type="ECO:0000256" key="7">
    <source>
        <dbReference type="ARBA" id="ARBA00022525"/>
    </source>
</evidence>
<dbReference type="CDD" id="cd13875">
    <property type="entry name" value="CuRO_2_LCC_plant"/>
    <property type="match status" value="1"/>
</dbReference>
<keyword evidence="20" id="KW-1185">Reference proteome</keyword>
<dbReference type="Pfam" id="PF07731">
    <property type="entry name" value="Cu-oxidase_2"/>
    <property type="match status" value="1"/>
</dbReference>
<keyword evidence="6 13" id="KW-0052">Apoplast</keyword>
<dbReference type="GO" id="GO:0016491">
    <property type="term" value="F:oxidoreductase activity"/>
    <property type="evidence" value="ECO:0000318"/>
    <property type="project" value="GO_Central"/>
</dbReference>
<dbReference type="Pfam" id="PF07732">
    <property type="entry name" value="Cu-oxidase_3"/>
    <property type="match status" value="1"/>
</dbReference>
<evidence type="ECO:0000256" key="3">
    <source>
        <dbReference type="ARBA" id="ARBA00004271"/>
    </source>
</evidence>
<dbReference type="InterPro" id="IPR017761">
    <property type="entry name" value="Laccase"/>
</dbReference>
<evidence type="ECO:0000256" key="12">
    <source>
        <dbReference type="ARBA" id="ARBA00023185"/>
    </source>
</evidence>
<evidence type="ECO:0000256" key="8">
    <source>
        <dbReference type="ARBA" id="ARBA00022723"/>
    </source>
</evidence>
<dbReference type="Gramene" id="TraesCS4A02G429700.1">
    <property type="protein sequence ID" value="TraesCS4A02G429700.1"/>
    <property type="gene ID" value="TraesCS4A02G429700"/>
</dbReference>
<feature type="domain" description="Plastocyanin-like" evidence="16">
    <location>
        <begin position="214"/>
        <end position="341"/>
    </location>
</feature>
<protein>
    <recommendedName>
        <fullName evidence="5 13">Laccase</fullName>
        <ecNumber evidence="5 13">1.10.3.2</ecNumber>
    </recommendedName>
    <alternativeName>
        <fullName evidence="13">Benzenediol:oxygen oxidoreductase</fullName>
    </alternativeName>
    <alternativeName>
        <fullName evidence="13">Diphenol oxidase</fullName>
    </alternativeName>
    <alternativeName>
        <fullName evidence="13">Urishiol oxidase</fullName>
    </alternativeName>
</protein>
<dbReference type="InterPro" id="IPR034288">
    <property type="entry name" value="CuRO_1_LCC"/>
</dbReference>
<dbReference type="InterPro" id="IPR034285">
    <property type="entry name" value="CuRO_2_LCC"/>
</dbReference>
<proteinExistence type="inferred from homology"/>
<keyword evidence="10 13" id="KW-0560">Oxidoreductase</keyword>
<dbReference type="PANTHER" id="PTHR11709">
    <property type="entry name" value="MULTI-COPPER OXIDASE"/>
    <property type="match status" value="1"/>
</dbReference>
<feature type="domain" description="Plastocyanin-like" evidence="17">
    <location>
        <begin position="484"/>
        <end position="620"/>
    </location>
</feature>
<keyword evidence="15" id="KW-0472">Membrane</keyword>
<dbReference type="KEGG" id="taes:123088248"/>
<dbReference type="InterPro" id="IPR045087">
    <property type="entry name" value="Cu-oxidase_fam"/>
</dbReference>
<comment type="cofactor">
    <cofactor evidence="13">
        <name>Cu cation</name>
        <dbReference type="ChEBI" id="CHEBI:23378"/>
    </cofactor>
    <text evidence="13">Binds 4 Cu cations per monomer.</text>
</comment>
<dbReference type="RefSeq" id="XP_044366379.1">
    <property type="nucleotide sequence ID" value="XM_044510444.1"/>
</dbReference>
<dbReference type="GO" id="GO:0052716">
    <property type="term" value="F:hydroquinone:oxygen oxidoreductase activity"/>
    <property type="evidence" value="ECO:0007669"/>
    <property type="project" value="UniProtKB-EC"/>
</dbReference>
<comment type="catalytic activity">
    <reaction evidence="1 13">
        <text>4 hydroquinone + O2 = 4 benzosemiquinone + 2 H2O</text>
        <dbReference type="Rhea" id="RHEA:11276"/>
        <dbReference type="ChEBI" id="CHEBI:15377"/>
        <dbReference type="ChEBI" id="CHEBI:15379"/>
        <dbReference type="ChEBI" id="CHEBI:17594"/>
        <dbReference type="ChEBI" id="CHEBI:17977"/>
        <dbReference type="EC" id="1.10.3.2"/>
    </reaction>
</comment>
<keyword evidence="7 13" id="KW-0964">Secreted</keyword>
<dbReference type="InterPro" id="IPR002355">
    <property type="entry name" value="Cu_oxidase_Cu_BS"/>
</dbReference>
<dbReference type="EC" id="1.10.3.2" evidence="5 13"/>
<keyword evidence="12 13" id="KW-0439">Lignin degradation</keyword>
<evidence type="ECO:0000256" key="6">
    <source>
        <dbReference type="ARBA" id="ARBA00022523"/>
    </source>
</evidence>
<keyword evidence="11 13" id="KW-0186">Copper</keyword>
<evidence type="ECO:0000256" key="10">
    <source>
        <dbReference type="ARBA" id="ARBA00023002"/>
    </source>
</evidence>
<dbReference type="EnsemblPlants" id="TraesCS4A02G429700.1">
    <property type="protein sequence ID" value="TraesCS4A02G429700.1"/>
    <property type="gene ID" value="TraesCS4A02G429700"/>
</dbReference>
<dbReference type="PANTHER" id="PTHR11709:SF343">
    <property type="entry name" value="LACCASE-15"/>
    <property type="match status" value="1"/>
</dbReference>
<dbReference type="PaxDb" id="4565-Traes_4AL_962D23A7D.2"/>
<dbReference type="GO" id="GO:0048046">
    <property type="term" value="C:apoplast"/>
    <property type="evidence" value="ECO:0007669"/>
    <property type="project" value="UniProtKB-SubCell"/>
</dbReference>
<dbReference type="NCBIfam" id="TIGR03389">
    <property type="entry name" value="laccase"/>
    <property type="match status" value="1"/>
</dbReference>
<dbReference type="OrthoDB" id="590181at2759"/>
<dbReference type="CDD" id="cd13897">
    <property type="entry name" value="CuRO_3_LCC_plant"/>
    <property type="match status" value="1"/>
</dbReference>
<dbReference type="Gene3D" id="2.60.40.420">
    <property type="entry name" value="Cupredoxins - blue copper proteins"/>
    <property type="match status" value="3"/>
</dbReference>
<dbReference type="Gramene" id="TraesCS4A03G1068000.2">
    <property type="protein sequence ID" value="TraesCS4A03G1068000.2.CDS"/>
    <property type="gene ID" value="TraesCS4A03G1068000"/>
</dbReference>
<comment type="subcellular location">
    <subcellularLocation>
        <location evidence="3 13">Secreted</location>
        <location evidence="3 13">Extracellular space</location>
        <location evidence="3 13">Apoplast</location>
    </subcellularLocation>
</comment>
<dbReference type="GO" id="GO:0005507">
    <property type="term" value="F:copper ion binding"/>
    <property type="evidence" value="ECO:0007669"/>
    <property type="project" value="InterPro"/>
</dbReference>
<dbReference type="Gramene" id="TraesCLE_scaffold_001503_01G000100.1">
    <property type="protein sequence ID" value="TraesCLE_scaffold_001503_01G000100.1"/>
    <property type="gene ID" value="TraesCLE_scaffold_001503_01G000100"/>
</dbReference>